<evidence type="ECO:0000313" key="1">
    <source>
        <dbReference type="EMBL" id="KGB23650.1"/>
    </source>
</evidence>
<accession>A0A094YNK9</accession>
<sequence>MLRKHMKSLRFFFFSLVLSHLKMLSLNPLFWNVFLKNII</sequence>
<protein>
    <submittedName>
        <fullName evidence="1">Uncharacterized protein</fullName>
    </submittedName>
</protein>
<dbReference type="Proteomes" id="UP000029448">
    <property type="component" value="Unassembled WGS sequence"/>
</dbReference>
<comment type="caution">
    <text evidence="1">The sequence shown here is derived from an EMBL/GenBank/DDBJ whole genome shotgun (WGS) entry which is preliminary data.</text>
</comment>
<organism evidence="1 2">
    <name type="scientific">Acetobacter tropicalis</name>
    <dbReference type="NCBI Taxonomy" id="104102"/>
    <lineage>
        <taxon>Bacteria</taxon>
        <taxon>Pseudomonadati</taxon>
        <taxon>Pseudomonadota</taxon>
        <taxon>Alphaproteobacteria</taxon>
        <taxon>Acetobacterales</taxon>
        <taxon>Acetobacteraceae</taxon>
        <taxon>Acetobacter</taxon>
    </lineage>
</organism>
<dbReference type="AlphaFoldDB" id="A0A094YNK9"/>
<keyword evidence="2" id="KW-1185">Reference proteome</keyword>
<proteinExistence type="predicted"/>
<dbReference type="PATRIC" id="fig|104102.7.peg.1590"/>
<evidence type="ECO:0000313" key="2">
    <source>
        <dbReference type="Proteomes" id="UP000029448"/>
    </source>
</evidence>
<name>A0A094YNK9_9PROT</name>
<dbReference type="EMBL" id="JOKM01000057">
    <property type="protein sequence ID" value="KGB23650.1"/>
    <property type="molecule type" value="Genomic_DNA"/>
</dbReference>
<reference evidence="1 2" key="1">
    <citation type="submission" date="2014-06" db="EMBL/GenBank/DDBJ databases">
        <title>Functional and comparative genomic analyses of the Drosophila gut microbiota identify candidate symbiosis factors.</title>
        <authorList>
            <person name="Newell P.D."/>
            <person name="Chaston J.M."/>
            <person name="Douglas A.E."/>
        </authorList>
    </citation>
    <scope>NUCLEOTIDE SEQUENCE [LARGE SCALE GENOMIC DNA]</scope>
    <source>
        <strain evidence="1 2">DmCS_006</strain>
    </source>
</reference>
<dbReference type="STRING" id="104102.AtDm6_1609"/>
<gene>
    <name evidence="1" type="ORF">AtDm6_1609</name>
</gene>